<feature type="compositionally biased region" description="Basic and acidic residues" evidence="1">
    <location>
        <begin position="114"/>
        <end position="136"/>
    </location>
</feature>
<organism evidence="2 3">
    <name type="scientific">Brassica napus</name>
    <name type="common">Rape</name>
    <dbReference type="NCBI Taxonomy" id="3708"/>
    <lineage>
        <taxon>Eukaryota</taxon>
        <taxon>Viridiplantae</taxon>
        <taxon>Streptophyta</taxon>
        <taxon>Embryophyta</taxon>
        <taxon>Tracheophyta</taxon>
        <taxon>Spermatophyta</taxon>
        <taxon>Magnoliopsida</taxon>
        <taxon>eudicotyledons</taxon>
        <taxon>Gunneridae</taxon>
        <taxon>Pentapetalae</taxon>
        <taxon>rosids</taxon>
        <taxon>malvids</taxon>
        <taxon>Brassicales</taxon>
        <taxon>Brassicaceae</taxon>
        <taxon>Brassiceae</taxon>
        <taxon>Brassica</taxon>
    </lineage>
</organism>
<evidence type="ECO:0000256" key="1">
    <source>
        <dbReference type="SAM" id="MobiDB-lite"/>
    </source>
</evidence>
<name>A0ABQ8AA59_BRANA</name>
<feature type="compositionally biased region" description="Basic and acidic residues" evidence="1">
    <location>
        <begin position="235"/>
        <end position="245"/>
    </location>
</feature>
<keyword evidence="3" id="KW-1185">Reference proteome</keyword>
<feature type="compositionally biased region" description="Polar residues" evidence="1">
    <location>
        <begin position="194"/>
        <end position="203"/>
    </location>
</feature>
<proteinExistence type="predicted"/>
<reference evidence="2 3" key="1">
    <citation type="submission" date="2021-05" db="EMBL/GenBank/DDBJ databases">
        <title>Genome Assembly of Synthetic Allotetraploid Brassica napus Reveals Homoeologous Exchanges between Subgenomes.</title>
        <authorList>
            <person name="Davis J.T."/>
        </authorList>
    </citation>
    <scope>NUCLEOTIDE SEQUENCE [LARGE SCALE GENOMIC DNA]</scope>
    <source>
        <strain evidence="3">cv. Da-Ae</strain>
        <tissue evidence="2">Seedling</tissue>
    </source>
</reference>
<accession>A0ABQ8AA59</accession>
<evidence type="ECO:0008006" key="4">
    <source>
        <dbReference type="Google" id="ProtNLM"/>
    </source>
</evidence>
<gene>
    <name evidence="2" type="ORF">HID58_051839</name>
</gene>
<feature type="compositionally biased region" description="Basic and acidic residues" evidence="1">
    <location>
        <begin position="146"/>
        <end position="162"/>
    </location>
</feature>
<protein>
    <recommendedName>
        <fullName evidence="4">Zinc knuckle CX2CX4HX4C domain-containing protein</fullName>
    </recommendedName>
</protein>
<feature type="region of interest" description="Disordered" evidence="1">
    <location>
        <begin position="1"/>
        <end position="21"/>
    </location>
</feature>
<dbReference type="EMBL" id="JAGKQM010000013">
    <property type="protein sequence ID" value="KAH0889410.1"/>
    <property type="molecule type" value="Genomic_DNA"/>
</dbReference>
<evidence type="ECO:0000313" key="2">
    <source>
        <dbReference type="EMBL" id="KAH0889410.1"/>
    </source>
</evidence>
<sequence length="473" mass="52454">MDRAEKGKGQAPPELPAKRPPVRIPINDNEDLIEANRLTVIGRLTNPQMQKPIRAITEVELEYIKIEKHCFTCFSLLHEEGTCPYRPYNALPPKERALGITQRIALQRIEAEKKCHDDRRGYRRPDEARSFSRYTEDSYAQAGRVGGDERSSHFRRDDHGRDQSILSRTARPISEYSRSKASTLQYRVVERNRPSSASSTPHQQAEGADLRTTLPPHTTKTVPQIAEVEITPTRTIKDRLGDSSKTKANSNSGSKDHKSALERLSASEPAKELSGRRAPSFESGRLQIGEYMGEEEVNMEEEQAVEPITGAERVPASLRLGTSGAETRSRRGVIPVATQSKVASKRRVISSTRKRVLRSPRLGITKKKSTADHPSTTTRRKLNVDKDNELLCNKDKIGKTQNQTGTVLPEFATSIISVASPPLPPPPICSSSSLESSSKDFPFDSGTNKVKTIPKKLTPPSINNEFLTPIPGG</sequence>
<comment type="caution">
    <text evidence="2">The sequence shown here is derived from an EMBL/GenBank/DDBJ whole genome shotgun (WGS) entry which is preliminary data.</text>
</comment>
<evidence type="ECO:0000313" key="3">
    <source>
        <dbReference type="Proteomes" id="UP000824890"/>
    </source>
</evidence>
<feature type="region of interest" description="Disordered" evidence="1">
    <location>
        <begin position="423"/>
        <end position="473"/>
    </location>
</feature>
<dbReference type="Proteomes" id="UP000824890">
    <property type="component" value="Unassembled WGS sequence"/>
</dbReference>
<feature type="region of interest" description="Disordered" evidence="1">
    <location>
        <begin position="114"/>
        <end position="281"/>
    </location>
</feature>